<evidence type="ECO:0000313" key="1">
    <source>
        <dbReference type="EMBL" id="KAH3883707.1"/>
    </source>
</evidence>
<gene>
    <name evidence="1" type="ORF">DPMN_007673</name>
</gene>
<organism evidence="1 2">
    <name type="scientific">Dreissena polymorpha</name>
    <name type="common">Zebra mussel</name>
    <name type="synonym">Mytilus polymorpha</name>
    <dbReference type="NCBI Taxonomy" id="45954"/>
    <lineage>
        <taxon>Eukaryota</taxon>
        <taxon>Metazoa</taxon>
        <taxon>Spiralia</taxon>
        <taxon>Lophotrochozoa</taxon>
        <taxon>Mollusca</taxon>
        <taxon>Bivalvia</taxon>
        <taxon>Autobranchia</taxon>
        <taxon>Heteroconchia</taxon>
        <taxon>Euheterodonta</taxon>
        <taxon>Imparidentia</taxon>
        <taxon>Neoheterodontei</taxon>
        <taxon>Myida</taxon>
        <taxon>Dreissenoidea</taxon>
        <taxon>Dreissenidae</taxon>
        <taxon>Dreissena</taxon>
    </lineage>
</organism>
<dbReference type="Proteomes" id="UP000828390">
    <property type="component" value="Unassembled WGS sequence"/>
</dbReference>
<comment type="caution">
    <text evidence="1">The sequence shown here is derived from an EMBL/GenBank/DDBJ whole genome shotgun (WGS) entry which is preliminary data.</text>
</comment>
<name>A0A9D4MYW6_DREPO</name>
<reference evidence="1" key="2">
    <citation type="submission" date="2020-11" db="EMBL/GenBank/DDBJ databases">
        <authorList>
            <person name="McCartney M.A."/>
            <person name="Auch B."/>
            <person name="Kono T."/>
            <person name="Mallez S."/>
            <person name="Becker A."/>
            <person name="Gohl D.M."/>
            <person name="Silverstein K.A.T."/>
            <person name="Koren S."/>
            <person name="Bechman K.B."/>
            <person name="Herman A."/>
            <person name="Abrahante J.E."/>
            <person name="Garbe J."/>
        </authorList>
    </citation>
    <scope>NUCLEOTIDE SEQUENCE</scope>
    <source>
        <strain evidence="1">Duluth1</strain>
        <tissue evidence="1">Whole animal</tissue>
    </source>
</reference>
<keyword evidence="2" id="KW-1185">Reference proteome</keyword>
<dbReference type="EMBL" id="JAIWYP010000001">
    <property type="protein sequence ID" value="KAH3883707.1"/>
    <property type="molecule type" value="Genomic_DNA"/>
</dbReference>
<proteinExistence type="predicted"/>
<evidence type="ECO:0000313" key="2">
    <source>
        <dbReference type="Proteomes" id="UP000828390"/>
    </source>
</evidence>
<dbReference type="AlphaFoldDB" id="A0A9D4MYW6"/>
<reference evidence="1" key="1">
    <citation type="journal article" date="2019" name="bioRxiv">
        <title>The Genome of the Zebra Mussel, Dreissena polymorpha: A Resource for Invasive Species Research.</title>
        <authorList>
            <person name="McCartney M.A."/>
            <person name="Auch B."/>
            <person name="Kono T."/>
            <person name="Mallez S."/>
            <person name="Zhang Y."/>
            <person name="Obille A."/>
            <person name="Becker A."/>
            <person name="Abrahante J.E."/>
            <person name="Garbe J."/>
            <person name="Badalamenti J.P."/>
            <person name="Herman A."/>
            <person name="Mangelson H."/>
            <person name="Liachko I."/>
            <person name="Sullivan S."/>
            <person name="Sone E.D."/>
            <person name="Koren S."/>
            <person name="Silverstein K.A.T."/>
            <person name="Beckman K.B."/>
            <person name="Gohl D.M."/>
        </authorList>
    </citation>
    <scope>NUCLEOTIDE SEQUENCE</scope>
    <source>
        <strain evidence="1">Duluth1</strain>
        <tissue evidence="1">Whole animal</tissue>
    </source>
</reference>
<accession>A0A9D4MYW6</accession>
<sequence>MLSRKKLSFKRNLFTTNDEATNKNKNPTKGIHRNAKILGHWIRAVNTLKGQKELVSKQVRKMKPEQRIRECVPQDAMVEVGLKPYKMSAVLKKI</sequence>
<protein>
    <submittedName>
        <fullName evidence="1">Uncharacterized protein</fullName>
    </submittedName>
</protein>